<protein>
    <submittedName>
        <fullName evidence="1">Uncharacterized protein</fullName>
    </submittedName>
</protein>
<reference evidence="1 2" key="1">
    <citation type="submission" date="2019-02" db="EMBL/GenBank/DDBJ databases">
        <title>Opniocepnalus argus genome.</title>
        <authorList>
            <person name="Zhou C."/>
            <person name="Xiao S."/>
        </authorList>
    </citation>
    <scope>NUCLEOTIDE SEQUENCE [LARGE SCALE GENOMIC DNA]</scope>
    <source>
        <strain evidence="1">OARG1902GOOAL</strain>
        <tissue evidence="1">Muscle</tissue>
    </source>
</reference>
<sequence length="61" mass="6927">MPLLSQSLSPCDLITTLLISFDRRQLIRGQHLDGSLGNRQDQIFQPFKALACTGLPLFFMY</sequence>
<accession>A0A6G1PHC6</accession>
<proteinExistence type="predicted"/>
<dbReference type="EMBL" id="CM015716">
    <property type="protein sequence ID" value="KAF3689544.1"/>
    <property type="molecule type" value="Genomic_DNA"/>
</dbReference>
<reference evidence="2" key="2">
    <citation type="submission" date="2019-02" db="EMBL/GenBank/DDBJ databases">
        <title>Opniocepnalus argus Var Kimnra genome.</title>
        <authorList>
            <person name="Zhou C."/>
            <person name="Xiao S."/>
        </authorList>
    </citation>
    <scope>NUCLEOTIDE SEQUENCE [LARGE SCALE GENOMIC DNA]</scope>
</reference>
<evidence type="ECO:0000313" key="2">
    <source>
        <dbReference type="Proteomes" id="UP000503349"/>
    </source>
</evidence>
<dbReference type="Proteomes" id="UP000503349">
    <property type="component" value="Chromosome 5"/>
</dbReference>
<name>A0A6G1PHC6_CHAAH</name>
<gene>
    <name evidence="1" type="ORF">EXN66_Car005216</name>
</gene>
<keyword evidence="2" id="KW-1185">Reference proteome</keyword>
<dbReference type="AlphaFoldDB" id="A0A6G1PHC6"/>
<organism evidence="1 2">
    <name type="scientific">Channa argus</name>
    <name type="common">Northern snakehead</name>
    <name type="synonym">Ophicephalus argus</name>
    <dbReference type="NCBI Taxonomy" id="215402"/>
    <lineage>
        <taxon>Eukaryota</taxon>
        <taxon>Metazoa</taxon>
        <taxon>Chordata</taxon>
        <taxon>Craniata</taxon>
        <taxon>Vertebrata</taxon>
        <taxon>Euteleostomi</taxon>
        <taxon>Actinopterygii</taxon>
        <taxon>Neopterygii</taxon>
        <taxon>Teleostei</taxon>
        <taxon>Neoteleostei</taxon>
        <taxon>Acanthomorphata</taxon>
        <taxon>Anabantaria</taxon>
        <taxon>Anabantiformes</taxon>
        <taxon>Channoidei</taxon>
        <taxon>Channidae</taxon>
        <taxon>Channa</taxon>
    </lineage>
</organism>
<evidence type="ECO:0000313" key="1">
    <source>
        <dbReference type="EMBL" id="KAF3689544.1"/>
    </source>
</evidence>